<evidence type="ECO:0000313" key="1">
    <source>
        <dbReference type="EMBL" id="QBD79737.1"/>
    </source>
</evidence>
<dbReference type="AlphaFoldDB" id="A0A4P6JVP7"/>
<keyword evidence="2" id="KW-1185">Reference proteome</keyword>
<dbReference type="EMBL" id="CP035758">
    <property type="protein sequence ID" value="QBD79737.1"/>
    <property type="molecule type" value="Genomic_DNA"/>
</dbReference>
<evidence type="ECO:0000313" key="2">
    <source>
        <dbReference type="Proteomes" id="UP000290365"/>
    </source>
</evidence>
<protein>
    <submittedName>
        <fullName evidence="1">Uncharacterized protein</fullName>
    </submittedName>
</protein>
<name>A0A4P6JVP7_KTERU</name>
<organism evidence="1 2">
    <name type="scientific">Ktedonosporobacter rubrisoli</name>
    <dbReference type="NCBI Taxonomy" id="2509675"/>
    <lineage>
        <taxon>Bacteria</taxon>
        <taxon>Bacillati</taxon>
        <taxon>Chloroflexota</taxon>
        <taxon>Ktedonobacteria</taxon>
        <taxon>Ktedonobacterales</taxon>
        <taxon>Ktedonosporobacteraceae</taxon>
        <taxon>Ktedonosporobacter</taxon>
    </lineage>
</organism>
<gene>
    <name evidence="1" type="ORF">EPA93_28665</name>
</gene>
<dbReference type="KEGG" id="kbs:EPA93_28665"/>
<dbReference type="Proteomes" id="UP000290365">
    <property type="component" value="Chromosome"/>
</dbReference>
<proteinExistence type="predicted"/>
<accession>A0A4P6JVP7</accession>
<dbReference type="RefSeq" id="WP_129890803.1">
    <property type="nucleotide sequence ID" value="NZ_CP035758.1"/>
</dbReference>
<reference evidence="1 2" key="1">
    <citation type="submission" date="2019-01" db="EMBL/GenBank/DDBJ databases">
        <title>Ktedonosporobacter rubrisoli SCAWS-G2.</title>
        <authorList>
            <person name="Huang Y."/>
            <person name="Yan B."/>
        </authorList>
    </citation>
    <scope>NUCLEOTIDE SEQUENCE [LARGE SCALE GENOMIC DNA]</scope>
    <source>
        <strain evidence="1 2">SCAWS-G2</strain>
    </source>
</reference>
<sequence length="94" mass="10049">MGKFLLIGLSSLLVTLILTDLFFKRLEGLRGIWGLAEGKLRARLARGYAENIRAGYGPEVEAMQPTLARGTRNLTGSLAALSFSTAPVTGALID</sequence>